<proteinExistence type="predicted"/>
<comment type="caution">
    <text evidence="2">The sequence shown here is derived from an EMBL/GenBank/DDBJ whole genome shotgun (WGS) entry which is preliminary data.</text>
</comment>
<keyword evidence="3" id="KW-1185">Reference proteome</keyword>
<dbReference type="AlphaFoldDB" id="A0AA40D3W9"/>
<dbReference type="Proteomes" id="UP001174997">
    <property type="component" value="Unassembled WGS sequence"/>
</dbReference>
<feature type="domain" description="BTB" evidence="1">
    <location>
        <begin position="1"/>
        <end position="66"/>
    </location>
</feature>
<accession>A0AA40D3W9</accession>
<protein>
    <recommendedName>
        <fullName evidence="1">BTB domain-containing protein</fullName>
    </recommendedName>
</protein>
<dbReference type="PANTHER" id="PTHR47843:SF5">
    <property type="entry name" value="BTB_POZ DOMAIN PROTEIN"/>
    <property type="match status" value="1"/>
</dbReference>
<evidence type="ECO:0000313" key="3">
    <source>
        <dbReference type="Proteomes" id="UP001174997"/>
    </source>
</evidence>
<organism evidence="2 3">
    <name type="scientific">Cercophora samala</name>
    <dbReference type="NCBI Taxonomy" id="330535"/>
    <lineage>
        <taxon>Eukaryota</taxon>
        <taxon>Fungi</taxon>
        <taxon>Dikarya</taxon>
        <taxon>Ascomycota</taxon>
        <taxon>Pezizomycotina</taxon>
        <taxon>Sordariomycetes</taxon>
        <taxon>Sordariomycetidae</taxon>
        <taxon>Sordariales</taxon>
        <taxon>Lasiosphaeriaceae</taxon>
        <taxon>Cercophora</taxon>
    </lineage>
</organism>
<dbReference type="InterPro" id="IPR011333">
    <property type="entry name" value="SKP1/BTB/POZ_sf"/>
</dbReference>
<sequence length="135" mass="15234">MAITCGTQRWNVHRAIVCTFSPFFAAALGGDWKATQDKTVDLPNHAPWMVDRLLDFIYTGKYSTYAHTTKADGDLDADKKYCSPILTRDQLLHGLDQTNLPAAFDSPDISERITSWGHPDRVLIPDRIREGLWIS</sequence>
<evidence type="ECO:0000259" key="1">
    <source>
        <dbReference type="PROSITE" id="PS50097"/>
    </source>
</evidence>
<dbReference type="PROSITE" id="PS50097">
    <property type="entry name" value="BTB"/>
    <property type="match status" value="1"/>
</dbReference>
<feature type="non-terminal residue" evidence="2">
    <location>
        <position position="1"/>
    </location>
</feature>
<dbReference type="InterPro" id="IPR000210">
    <property type="entry name" value="BTB/POZ_dom"/>
</dbReference>
<dbReference type="EMBL" id="JAULSY010000158">
    <property type="protein sequence ID" value="KAK0660877.1"/>
    <property type="molecule type" value="Genomic_DNA"/>
</dbReference>
<reference evidence="2" key="1">
    <citation type="submission" date="2023-06" db="EMBL/GenBank/DDBJ databases">
        <title>Genome-scale phylogeny and comparative genomics of the fungal order Sordariales.</title>
        <authorList>
            <consortium name="Lawrence Berkeley National Laboratory"/>
            <person name="Hensen N."/>
            <person name="Bonometti L."/>
            <person name="Westerberg I."/>
            <person name="Brannstrom I.O."/>
            <person name="Guillou S."/>
            <person name="Cros-Aarteil S."/>
            <person name="Calhoun S."/>
            <person name="Haridas S."/>
            <person name="Kuo A."/>
            <person name="Mondo S."/>
            <person name="Pangilinan J."/>
            <person name="Riley R."/>
            <person name="Labutti K."/>
            <person name="Andreopoulos B."/>
            <person name="Lipzen A."/>
            <person name="Chen C."/>
            <person name="Yanf M."/>
            <person name="Daum C."/>
            <person name="Ng V."/>
            <person name="Clum A."/>
            <person name="Steindorff A."/>
            <person name="Ohm R."/>
            <person name="Martin F."/>
            <person name="Silar P."/>
            <person name="Natvig D."/>
            <person name="Lalanne C."/>
            <person name="Gautier V."/>
            <person name="Ament-Velasquez S.L."/>
            <person name="Kruys A."/>
            <person name="Hutchinson M.I."/>
            <person name="Powell A.J."/>
            <person name="Barry K."/>
            <person name="Miller A.N."/>
            <person name="Grigoriev I.V."/>
            <person name="Debuchy R."/>
            <person name="Gladieux P."/>
            <person name="Thoren M.H."/>
            <person name="Johannesson H."/>
        </authorList>
    </citation>
    <scope>NUCLEOTIDE SEQUENCE</scope>
    <source>
        <strain evidence="2">CBS 307.81</strain>
    </source>
</reference>
<dbReference type="SUPFAM" id="SSF54695">
    <property type="entry name" value="POZ domain"/>
    <property type="match status" value="1"/>
</dbReference>
<evidence type="ECO:0000313" key="2">
    <source>
        <dbReference type="EMBL" id="KAK0660877.1"/>
    </source>
</evidence>
<dbReference type="CDD" id="cd18186">
    <property type="entry name" value="BTB_POZ_ZBTB_KLHL-like"/>
    <property type="match status" value="1"/>
</dbReference>
<dbReference type="Pfam" id="PF00651">
    <property type="entry name" value="BTB"/>
    <property type="match status" value="1"/>
</dbReference>
<dbReference type="Gene3D" id="3.30.710.10">
    <property type="entry name" value="Potassium Channel Kv1.1, Chain A"/>
    <property type="match status" value="1"/>
</dbReference>
<gene>
    <name evidence="2" type="ORF">QBC41DRAFT_204584</name>
</gene>
<dbReference type="PANTHER" id="PTHR47843">
    <property type="entry name" value="BTB DOMAIN-CONTAINING PROTEIN-RELATED"/>
    <property type="match status" value="1"/>
</dbReference>
<name>A0AA40D3W9_9PEZI</name>